<dbReference type="PROSITE" id="PS51257">
    <property type="entry name" value="PROKAR_LIPOPROTEIN"/>
    <property type="match status" value="1"/>
</dbReference>
<dbReference type="InterPro" id="IPR024409">
    <property type="entry name" value="DUF3833"/>
</dbReference>
<dbReference type="RefSeq" id="WP_077242451.1">
    <property type="nucleotide sequence ID" value="NZ_FXTS01000001.1"/>
</dbReference>
<evidence type="ECO:0008006" key="3">
    <source>
        <dbReference type="Google" id="ProtNLM"/>
    </source>
</evidence>
<dbReference type="STRING" id="966.BTA35_0200310"/>
<evidence type="ECO:0000313" key="2">
    <source>
        <dbReference type="Proteomes" id="UP000190064"/>
    </source>
</evidence>
<dbReference type="Proteomes" id="UP000190064">
    <property type="component" value="Unassembled WGS sequence"/>
</dbReference>
<dbReference type="Pfam" id="PF12915">
    <property type="entry name" value="DUF3833"/>
    <property type="match status" value="1"/>
</dbReference>
<reference evidence="1" key="1">
    <citation type="submission" date="2017-02" db="EMBL/GenBank/DDBJ databases">
        <title>Draft Genome Sequence of the Salt Water Bacterium Oceanospirillum linum ATCC 11336.</title>
        <authorList>
            <person name="Trachtenberg A.M."/>
            <person name="Carney J.G."/>
            <person name="Linnane J.D."/>
            <person name="Rheaume B.A."/>
            <person name="Pitts N.L."/>
            <person name="Mykles D.L."/>
            <person name="Maclea K.S."/>
        </authorList>
    </citation>
    <scope>NUCLEOTIDE SEQUENCE [LARGE SCALE GENOMIC DNA]</scope>
    <source>
        <strain evidence="1">ATCC 11336</strain>
    </source>
</reference>
<keyword evidence="2" id="KW-1185">Reference proteome</keyword>
<comment type="caution">
    <text evidence="1">The sequence shown here is derived from an EMBL/GenBank/DDBJ whole genome shotgun (WGS) entry which is preliminary data.</text>
</comment>
<dbReference type="EMBL" id="MTSD02000001">
    <property type="protein sequence ID" value="OOV88042.1"/>
    <property type="molecule type" value="Genomic_DNA"/>
</dbReference>
<gene>
    <name evidence="1" type="ORF">BTA35_0200310</name>
</gene>
<protein>
    <recommendedName>
        <fullName evidence="3">DUF3833 domain-containing protein</fullName>
    </recommendedName>
</protein>
<organism evidence="1 2">
    <name type="scientific">Oceanospirillum linum</name>
    <dbReference type="NCBI Taxonomy" id="966"/>
    <lineage>
        <taxon>Bacteria</taxon>
        <taxon>Pseudomonadati</taxon>
        <taxon>Pseudomonadota</taxon>
        <taxon>Gammaproteobacteria</taxon>
        <taxon>Oceanospirillales</taxon>
        <taxon>Oceanospirillaceae</taxon>
        <taxon>Oceanospirillum</taxon>
    </lineage>
</organism>
<dbReference type="AlphaFoldDB" id="A0A1T1HE08"/>
<evidence type="ECO:0000313" key="1">
    <source>
        <dbReference type="EMBL" id="OOV88042.1"/>
    </source>
</evidence>
<name>A0A1T1HE08_OCELI</name>
<proteinExistence type="predicted"/>
<sequence>MRYILLLWSLFVLAGCNSMKIEDFSDKAPRLVLEDYFKGKTYAWGVFEDRFGSVRRQFQVEIDGRWDGETLTLEEYFLYDDGEEDKRTWVITKWEDGHYTGVFGDIVGEARGQVRGNALNWVYTMDLPVGDNIWRVKFDDWMFWQPGDVIINRAVIKKWGFELGTVTLFFTRERMLQEIPFSLAPASK</sequence>
<accession>A0A1T1HE08</accession>